<evidence type="ECO:0000313" key="3">
    <source>
        <dbReference type="Proteomes" id="UP001152447"/>
    </source>
</evidence>
<reference evidence="2" key="1">
    <citation type="submission" date="2022-07" db="EMBL/GenBank/DDBJ databases">
        <authorList>
            <person name="Criscuolo A."/>
        </authorList>
    </citation>
    <scope>NUCLEOTIDE SEQUENCE</scope>
    <source>
        <strain evidence="2">CIP103197</strain>
    </source>
</reference>
<dbReference type="RefSeq" id="WP_262976195.1">
    <property type="nucleotide sequence ID" value="NZ_CAMAPB010000008.1"/>
</dbReference>
<accession>A0A9W4QUB2</accession>
<evidence type="ECO:0000256" key="1">
    <source>
        <dbReference type="SAM" id="MobiDB-lite"/>
    </source>
</evidence>
<sequence>MTQKNKINTNHKDRFIPHIVAIKRVKDSFERSKKKQTEGSDKFVEVK</sequence>
<name>A0A9W4QUB2_PSEHA</name>
<dbReference type="AlphaFoldDB" id="A0A9W4QUB2"/>
<dbReference type="Proteomes" id="UP001152447">
    <property type="component" value="Unassembled WGS sequence"/>
</dbReference>
<comment type="caution">
    <text evidence="2">The sequence shown here is derived from an EMBL/GenBank/DDBJ whole genome shotgun (WGS) entry which is preliminary data.</text>
</comment>
<proteinExistence type="predicted"/>
<keyword evidence="3" id="KW-1185">Reference proteome</keyword>
<evidence type="ECO:0000313" key="2">
    <source>
        <dbReference type="EMBL" id="CAH9053454.1"/>
    </source>
</evidence>
<gene>
    <name evidence="2" type="ORF">PSEHALCIP103_00826</name>
</gene>
<protein>
    <submittedName>
        <fullName evidence="2">Uncharacterized protein</fullName>
    </submittedName>
</protein>
<organism evidence="2 3">
    <name type="scientific">Pseudoalteromonas haloplanktis</name>
    <name type="common">Alteromonas haloplanktis</name>
    <dbReference type="NCBI Taxonomy" id="228"/>
    <lineage>
        <taxon>Bacteria</taxon>
        <taxon>Pseudomonadati</taxon>
        <taxon>Pseudomonadota</taxon>
        <taxon>Gammaproteobacteria</taxon>
        <taxon>Alteromonadales</taxon>
        <taxon>Pseudoalteromonadaceae</taxon>
        <taxon>Pseudoalteromonas</taxon>
    </lineage>
</organism>
<feature type="region of interest" description="Disordered" evidence="1">
    <location>
        <begin position="27"/>
        <end position="47"/>
    </location>
</feature>
<dbReference type="EMBL" id="CAMAPB010000008">
    <property type="protein sequence ID" value="CAH9053454.1"/>
    <property type="molecule type" value="Genomic_DNA"/>
</dbReference>